<dbReference type="SUPFAM" id="SSF48452">
    <property type="entry name" value="TPR-like"/>
    <property type="match status" value="1"/>
</dbReference>
<dbReference type="InterPro" id="IPR011990">
    <property type="entry name" value="TPR-like_helical_dom_sf"/>
</dbReference>
<dbReference type="InterPro" id="IPR050498">
    <property type="entry name" value="Ycf3"/>
</dbReference>
<evidence type="ECO:0000313" key="4">
    <source>
        <dbReference type="EMBL" id="CAF0919980.1"/>
    </source>
</evidence>
<reference evidence="4" key="1">
    <citation type="submission" date="2021-02" db="EMBL/GenBank/DDBJ databases">
        <authorList>
            <person name="Nowell W R."/>
        </authorList>
    </citation>
    <scope>NUCLEOTIDE SEQUENCE</scope>
</reference>
<dbReference type="OrthoDB" id="1658288at2759"/>
<dbReference type="Gene3D" id="1.25.40.10">
    <property type="entry name" value="Tetratricopeptide repeat domain"/>
    <property type="match status" value="1"/>
</dbReference>
<keyword evidence="1" id="KW-0677">Repeat</keyword>
<comment type="caution">
    <text evidence="4">The sequence shown here is derived from an EMBL/GenBank/DDBJ whole genome shotgun (WGS) entry which is preliminary data.</text>
</comment>
<dbReference type="Proteomes" id="UP000663891">
    <property type="component" value="Unassembled WGS sequence"/>
</dbReference>
<organism evidence="4 5">
    <name type="scientific">Adineta steineri</name>
    <dbReference type="NCBI Taxonomy" id="433720"/>
    <lineage>
        <taxon>Eukaryota</taxon>
        <taxon>Metazoa</taxon>
        <taxon>Spiralia</taxon>
        <taxon>Gnathifera</taxon>
        <taxon>Rotifera</taxon>
        <taxon>Eurotatoria</taxon>
        <taxon>Bdelloidea</taxon>
        <taxon>Adinetida</taxon>
        <taxon>Adinetidae</taxon>
        <taxon>Adineta</taxon>
    </lineage>
</organism>
<gene>
    <name evidence="4" type="ORF">VCS650_LOCUS10317</name>
</gene>
<dbReference type="EMBL" id="CAJNON010000074">
    <property type="protein sequence ID" value="CAF0919980.1"/>
    <property type="molecule type" value="Genomic_DNA"/>
</dbReference>
<accession>A0A814AXU5</accession>
<dbReference type="PROSITE" id="PS50005">
    <property type="entry name" value="TPR"/>
    <property type="match status" value="1"/>
</dbReference>
<feature type="repeat" description="TPR" evidence="3">
    <location>
        <begin position="56"/>
        <end position="89"/>
    </location>
</feature>
<evidence type="ECO:0000256" key="1">
    <source>
        <dbReference type="ARBA" id="ARBA00022737"/>
    </source>
</evidence>
<evidence type="ECO:0000313" key="5">
    <source>
        <dbReference type="Proteomes" id="UP000663891"/>
    </source>
</evidence>
<evidence type="ECO:0000256" key="2">
    <source>
        <dbReference type="ARBA" id="ARBA00022803"/>
    </source>
</evidence>
<proteinExistence type="predicted"/>
<sequence length="149" mass="17235">MFDHLLIVYQQRLNVVDLVNNAEAYLARAAWYARCERYSKGVLNCNEAIRICPNLVRAYLYRGCLKYSIRLYDHAINDLTKALQIDPSCSHAYYNRALCYIRRRNLSYALKDFAIVLCLASSIKNSIVNCTNVIHYPSKIIHILSLVLD</sequence>
<dbReference type="AlphaFoldDB" id="A0A814AXU5"/>
<dbReference type="InterPro" id="IPR019734">
    <property type="entry name" value="TPR_rpt"/>
</dbReference>
<dbReference type="PANTHER" id="PTHR44858">
    <property type="entry name" value="TETRATRICOPEPTIDE REPEAT PROTEIN 6"/>
    <property type="match status" value="1"/>
</dbReference>
<name>A0A814AXU5_9BILA</name>
<protein>
    <submittedName>
        <fullName evidence="4">Uncharacterized protein</fullName>
    </submittedName>
</protein>
<dbReference type="SMART" id="SM00028">
    <property type="entry name" value="TPR"/>
    <property type="match status" value="3"/>
</dbReference>
<dbReference type="PANTHER" id="PTHR44858:SF1">
    <property type="entry name" value="UDP-N-ACETYLGLUCOSAMINE--PEPTIDE N-ACETYLGLUCOSAMINYLTRANSFERASE SPINDLY-RELATED"/>
    <property type="match status" value="1"/>
</dbReference>
<evidence type="ECO:0000256" key="3">
    <source>
        <dbReference type="PROSITE-ProRule" id="PRU00339"/>
    </source>
</evidence>
<keyword evidence="2 3" id="KW-0802">TPR repeat</keyword>